<evidence type="ECO:0000313" key="2">
    <source>
        <dbReference type="EMBL" id="AUW94119.1"/>
    </source>
</evidence>
<keyword evidence="3" id="KW-1185">Reference proteome</keyword>
<gene>
    <name evidence="2" type="ORF">BXT84_09265</name>
</gene>
<reference evidence="2 3" key="1">
    <citation type="journal article" date="2019" name="Sci. Rep.">
        <title>Sulfobacillus thermotolerans: new insights into resistance and metabolic capacities of acidophilic chemolithotrophs.</title>
        <authorList>
            <person name="Panyushkina A.E."/>
            <person name="Babenko V.V."/>
            <person name="Nikitina A.S."/>
            <person name="Selezneva O.V."/>
            <person name="Tsaplina I.A."/>
            <person name="Letarova M.A."/>
            <person name="Kostryukova E.S."/>
            <person name="Letarov A.V."/>
        </authorList>
    </citation>
    <scope>NUCLEOTIDE SEQUENCE [LARGE SCALE GENOMIC DNA]</scope>
    <source>
        <strain evidence="2 3">Kr1</strain>
    </source>
</reference>
<feature type="transmembrane region" description="Helical" evidence="1">
    <location>
        <begin position="151"/>
        <end position="169"/>
    </location>
</feature>
<accession>A0ABM6RRU0</accession>
<dbReference type="EMBL" id="CP019454">
    <property type="protein sequence ID" value="AUW94119.1"/>
    <property type="molecule type" value="Genomic_DNA"/>
</dbReference>
<evidence type="ECO:0000313" key="3">
    <source>
        <dbReference type="Proteomes" id="UP000325292"/>
    </source>
</evidence>
<name>A0ABM6RRU0_9FIRM</name>
<keyword evidence="1" id="KW-0472">Membrane</keyword>
<feature type="transmembrane region" description="Helical" evidence="1">
    <location>
        <begin position="205"/>
        <end position="221"/>
    </location>
</feature>
<evidence type="ECO:0000256" key="1">
    <source>
        <dbReference type="SAM" id="Phobius"/>
    </source>
</evidence>
<proteinExistence type="predicted"/>
<keyword evidence="1" id="KW-0812">Transmembrane</keyword>
<feature type="transmembrane region" description="Helical" evidence="1">
    <location>
        <begin position="121"/>
        <end position="139"/>
    </location>
</feature>
<feature type="transmembrane region" description="Helical" evidence="1">
    <location>
        <begin position="227"/>
        <end position="249"/>
    </location>
</feature>
<organism evidence="2 3">
    <name type="scientific">Sulfobacillus thermotolerans</name>
    <dbReference type="NCBI Taxonomy" id="338644"/>
    <lineage>
        <taxon>Bacteria</taxon>
        <taxon>Bacillati</taxon>
        <taxon>Bacillota</taxon>
        <taxon>Clostridia</taxon>
        <taxon>Eubacteriales</taxon>
        <taxon>Clostridiales Family XVII. Incertae Sedis</taxon>
        <taxon>Sulfobacillus</taxon>
    </lineage>
</organism>
<keyword evidence="1" id="KW-1133">Transmembrane helix</keyword>
<feature type="transmembrane region" description="Helical" evidence="1">
    <location>
        <begin position="181"/>
        <end position="198"/>
    </location>
</feature>
<protein>
    <recommendedName>
        <fullName evidence="4">Peptidase S54 rhomboid domain-containing protein</fullName>
    </recommendedName>
</protein>
<feature type="transmembrane region" description="Helical" evidence="1">
    <location>
        <begin position="94"/>
        <end position="115"/>
    </location>
</feature>
<evidence type="ECO:0008006" key="4">
    <source>
        <dbReference type="Google" id="ProtNLM"/>
    </source>
</evidence>
<sequence>MTRILIQRILGAIWLCDGLLQLKPQMFTNGFITANISSNLPGQPLWLQHLLEWEIFWGSHAEWPFNLIITLTQISIGVMLLSNRYLKTALTLSIVWALLVWLFGEALGNLAFGQWSLKDGAPGAALLYALLGVALWPSADAPIQWNRFAKPLLLTLSLAGWLETAWQSWYYPFATTGFSTVPSHLFALGVLGALAALIWPRLRRLGAAGLIVLSIWAWITMQQAGQFWLPYATDFNSGALWALLALALYGCSSTKKALHITGSGEHSSQSA</sequence>
<dbReference type="Proteomes" id="UP000325292">
    <property type="component" value="Chromosome"/>
</dbReference>